<dbReference type="EMBL" id="JASPKZ010006239">
    <property type="protein sequence ID" value="KAJ9587504.1"/>
    <property type="molecule type" value="Genomic_DNA"/>
</dbReference>
<keyword evidence="6" id="KW-1185">Reference proteome</keyword>
<evidence type="ECO:0000313" key="6">
    <source>
        <dbReference type="Proteomes" id="UP001233999"/>
    </source>
</evidence>
<evidence type="ECO:0000313" key="5">
    <source>
        <dbReference type="EMBL" id="KAJ9587504.1"/>
    </source>
</evidence>
<dbReference type="InterPro" id="IPR032675">
    <property type="entry name" value="LRR_dom_sf"/>
</dbReference>
<dbReference type="InterPro" id="IPR003591">
    <property type="entry name" value="Leu-rich_rpt_typical-subtyp"/>
</dbReference>
<dbReference type="InterPro" id="IPR001611">
    <property type="entry name" value="Leu-rich_rpt"/>
</dbReference>
<dbReference type="Pfam" id="PF13855">
    <property type="entry name" value="LRR_8"/>
    <property type="match status" value="2"/>
</dbReference>
<organism evidence="5 6">
    <name type="scientific">Diploptera punctata</name>
    <name type="common">Pacific beetle cockroach</name>
    <dbReference type="NCBI Taxonomy" id="6984"/>
    <lineage>
        <taxon>Eukaryota</taxon>
        <taxon>Metazoa</taxon>
        <taxon>Ecdysozoa</taxon>
        <taxon>Arthropoda</taxon>
        <taxon>Hexapoda</taxon>
        <taxon>Insecta</taxon>
        <taxon>Pterygota</taxon>
        <taxon>Neoptera</taxon>
        <taxon>Polyneoptera</taxon>
        <taxon>Dictyoptera</taxon>
        <taxon>Blattodea</taxon>
        <taxon>Blaberoidea</taxon>
        <taxon>Blaberidae</taxon>
        <taxon>Diplopterinae</taxon>
        <taxon>Diploptera</taxon>
    </lineage>
</organism>
<evidence type="ECO:0000256" key="1">
    <source>
        <dbReference type="ARBA" id="ARBA00022614"/>
    </source>
</evidence>
<dbReference type="InterPro" id="IPR050541">
    <property type="entry name" value="LRR_TM_domain-containing"/>
</dbReference>
<dbReference type="AlphaFoldDB" id="A0AAD8EF34"/>
<dbReference type="PANTHER" id="PTHR24369">
    <property type="entry name" value="ANTIGEN BSP, PUTATIVE-RELATED"/>
    <property type="match status" value="1"/>
</dbReference>
<evidence type="ECO:0000256" key="4">
    <source>
        <dbReference type="SAM" id="SignalP"/>
    </source>
</evidence>
<feature type="signal peptide" evidence="4">
    <location>
        <begin position="1"/>
        <end position="19"/>
    </location>
</feature>
<feature type="chain" id="PRO_5042275576" evidence="4">
    <location>
        <begin position="20"/>
        <end position="394"/>
    </location>
</feature>
<evidence type="ECO:0000256" key="2">
    <source>
        <dbReference type="ARBA" id="ARBA00022729"/>
    </source>
</evidence>
<gene>
    <name evidence="5" type="ORF">L9F63_028242</name>
</gene>
<keyword evidence="3" id="KW-0677">Repeat</keyword>
<dbReference type="Gene3D" id="3.80.10.10">
    <property type="entry name" value="Ribonuclease Inhibitor"/>
    <property type="match status" value="2"/>
</dbReference>
<dbReference type="SUPFAM" id="SSF52058">
    <property type="entry name" value="L domain-like"/>
    <property type="match status" value="2"/>
</dbReference>
<dbReference type="SMART" id="SM00369">
    <property type="entry name" value="LRR_TYP"/>
    <property type="match status" value="6"/>
</dbReference>
<proteinExistence type="predicted"/>
<dbReference type="GO" id="GO:0005886">
    <property type="term" value="C:plasma membrane"/>
    <property type="evidence" value="ECO:0007669"/>
    <property type="project" value="TreeGrafter"/>
</dbReference>
<evidence type="ECO:0000256" key="3">
    <source>
        <dbReference type="ARBA" id="ARBA00022737"/>
    </source>
</evidence>
<dbReference type="PROSITE" id="PS51450">
    <property type="entry name" value="LRR"/>
    <property type="match status" value="1"/>
</dbReference>
<keyword evidence="1" id="KW-0433">Leucine-rich repeat</keyword>
<accession>A0AAD8EF34</accession>
<sequence length="394" mass="46243">MIQWWTIWASACCLIVAKANDCSYIEEIGDMYCKDVSIGVLRRETYPLNITNANRLRRLNLVSANLTSVERDAFQNITNLVYLEMNDNKIEKLDNNLFKTTPELRQLFVARNRIEHLSIQLFKSIPNLTHLDISSNPLSNFANTQILSPLKGLLYLSINNLNLKKIPIDVFEQLTSLLQVNLYDNGIQCRCSLWNSTVWAKGKCVSLSLNCKGINSVSYWNLESYYENRCGPNRKLKKRRKYIFNHPAFYTPSYPGYRYHKRRNHHDFSSPYDYPDFDTKPMYIDEDYIYDDTDTNETLSLDVSKSYCQRRECRFSTYLDRMDCEGNNIEIFQSNSYPFPERMFTELVLDDNKLKTLEANPFDQLRELMIISLRKNLLSNLDPDVFKSLKNLII</sequence>
<dbReference type="PANTHER" id="PTHR24369:SF210">
    <property type="entry name" value="CHAOPTIN-RELATED"/>
    <property type="match status" value="1"/>
</dbReference>
<dbReference type="Proteomes" id="UP001233999">
    <property type="component" value="Unassembled WGS sequence"/>
</dbReference>
<reference evidence="5" key="2">
    <citation type="submission" date="2023-05" db="EMBL/GenBank/DDBJ databases">
        <authorList>
            <person name="Fouks B."/>
        </authorList>
    </citation>
    <scope>NUCLEOTIDE SEQUENCE</scope>
    <source>
        <strain evidence="5">Stay&amp;Tobe</strain>
        <tissue evidence="5">Testes</tissue>
    </source>
</reference>
<name>A0AAD8EF34_DIPPU</name>
<keyword evidence="2 4" id="KW-0732">Signal</keyword>
<feature type="non-terminal residue" evidence="5">
    <location>
        <position position="1"/>
    </location>
</feature>
<comment type="caution">
    <text evidence="5">The sequence shown here is derived from an EMBL/GenBank/DDBJ whole genome shotgun (WGS) entry which is preliminary data.</text>
</comment>
<protein>
    <submittedName>
        <fullName evidence="5">Uncharacterized protein</fullName>
    </submittedName>
</protein>
<reference evidence="5" key="1">
    <citation type="journal article" date="2023" name="IScience">
        <title>Live-bearing cockroach genome reveals convergent evolutionary mechanisms linked to viviparity in insects and beyond.</title>
        <authorList>
            <person name="Fouks B."/>
            <person name="Harrison M.C."/>
            <person name="Mikhailova A.A."/>
            <person name="Marchal E."/>
            <person name="English S."/>
            <person name="Carruthers M."/>
            <person name="Jennings E.C."/>
            <person name="Chiamaka E.L."/>
            <person name="Frigard R.A."/>
            <person name="Pippel M."/>
            <person name="Attardo G.M."/>
            <person name="Benoit J.B."/>
            <person name="Bornberg-Bauer E."/>
            <person name="Tobe S.S."/>
        </authorList>
    </citation>
    <scope>NUCLEOTIDE SEQUENCE</scope>
    <source>
        <strain evidence="5">Stay&amp;Tobe</strain>
    </source>
</reference>